<dbReference type="WBParaSite" id="HCON_00136615-00001">
    <property type="protein sequence ID" value="HCON_00136615-00001"/>
    <property type="gene ID" value="HCON_00136615"/>
</dbReference>
<dbReference type="OrthoDB" id="5777742at2759"/>
<evidence type="ECO:0000313" key="2">
    <source>
        <dbReference type="Proteomes" id="UP000025227"/>
    </source>
</evidence>
<dbReference type="AlphaFoldDB" id="A0A7I4YUP6"/>
<dbReference type="Proteomes" id="UP000025227">
    <property type="component" value="Unplaced"/>
</dbReference>
<accession>A0A7I4YUP6</accession>
<protein>
    <submittedName>
        <fullName evidence="3">Uncharacterized protein</fullName>
    </submittedName>
</protein>
<evidence type="ECO:0000256" key="1">
    <source>
        <dbReference type="SAM" id="MobiDB-lite"/>
    </source>
</evidence>
<name>A0A7I4YUP6_HAECO</name>
<proteinExistence type="predicted"/>
<reference evidence="3" key="1">
    <citation type="submission" date="2020-12" db="UniProtKB">
        <authorList>
            <consortium name="WormBaseParasite"/>
        </authorList>
    </citation>
    <scope>IDENTIFICATION</scope>
    <source>
        <strain evidence="3">MHco3</strain>
    </source>
</reference>
<feature type="region of interest" description="Disordered" evidence="1">
    <location>
        <begin position="1"/>
        <end position="28"/>
    </location>
</feature>
<organism evidence="2 3">
    <name type="scientific">Haemonchus contortus</name>
    <name type="common">Barber pole worm</name>
    <dbReference type="NCBI Taxonomy" id="6289"/>
    <lineage>
        <taxon>Eukaryota</taxon>
        <taxon>Metazoa</taxon>
        <taxon>Ecdysozoa</taxon>
        <taxon>Nematoda</taxon>
        <taxon>Chromadorea</taxon>
        <taxon>Rhabditida</taxon>
        <taxon>Rhabditina</taxon>
        <taxon>Rhabditomorpha</taxon>
        <taxon>Strongyloidea</taxon>
        <taxon>Trichostrongylidae</taxon>
        <taxon>Haemonchus</taxon>
    </lineage>
</organism>
<keyword evidence="2" id="KW-1185">Reference proteome</keyword>
<evidence type="ECO:0000313" key="3">
    <source>
        <dbReference type="WBParaSite" id="HCON_00136615-00001"/>
    </source>
</evidence>
<sequence>MLARGDALSDTSKEALSKSCTPVEMKEEEPYRALPVRIKSMYNCEEQRVVPMAPPFRGFSALVRFQCRARIHNVEKINVKGRISTRNHRKQKSPIRTAGAINESILVTNT</sequence>